<dbReference type="Pfam" id="PF00440">
    <property type="entry name" value="TetR_N"/>
    <property type="match status" value="1"/>
</dbReference>
<feature type="domain" description="HTH tetR-type" evidence="4">
    <location>
        <begin position="47"/>
        <end position="107"/>
    </location>
</feature>
<evidence type="ECO:0000256" key="1">
    <source>
        <dbReference type="ARBA" id="ARBA00023125"/>
    </source>
</evidence>
<dbReference type="Gene3D" id="1.10.357.10">
    <property type="entry name" value="Tetracycline Repressor, domain 2"/>
    <property type="match status" value="1"/>
</dbReference>
<dbReference type="Proteomes" id="UP000494261">
    <property type="component" value="Unassembled WGS sequence"/>
</dbReference>
<evidence type="ECO:0000256" key="3">
    <source>
        <dbReference type="SAM" id="MobiDB-lite"/>
    </source>
</evidence>
<organism evidence="5 6">
    <name type="scientific">Burkholderia aenigmatica</name>
    <dbReference type="NCBI Taxonomy" id="2015348"/>
    <lineage>
        <taxon>Bacteria</taxon>
        <taxon>Pseudomonadati</taxon>
        <taxon>Pseudomonadota</taxon>
        <taxon>Betaproteobacteria</taxon>
        <taxon>Burkholderiales</taxon>
        <taxon>Burkholderiaceae</taxon>
        <taxon>Burkholderia</taxon>
        <taxon>Burkholderia cepacia complex</taxon>
    </lineage>
</organism>
<dbReference type="PROSITE" id="PS50977">
    <property type="entry name" value="HTH_TETR_2"/>
    <property type="match status" value="1"/>
</dbReference>
<proteinExistence type="predicted"/>
<dbReference type="SUPFAM" id="SSF48498">
    <property type="entry name" value="Tetracyclin repressor-like, C-terminal domain"/>
    <property type="match status" value="1"/>
</dbReference>
<evidence type="ECO:0000313" key="5">
    <source>
        <dbReference type="EMBL" id="VWB09627.1"/>
    </source>
</evidence>
<reference evidence="5 6" key="1">
    <citation type="submission" date="2019-09" db="EMBL/GenBank/DDBJ databases">
        <authorList>
            <person name="Depoorter E."/>
        </authorList>
    </citation>
    <scope>NUCLEOTIDE SEQUENCE [LARGE SCALE GENOMIC DNA]</scope>
    <source>
        <strain evidence="5">LMG 13014</strain>
    </source>
</reference>
<dbReference type="PANTHER" id="PTHR30055">
    <property type="entry name" value="HTH-TYPE TRANSCRIPTIONAL REGULATOR RUTR"/>
    <property type="match status" value="1"/>
</dbReference>
<evidence type="ECO:0000313" key="6">
    <source>
        <dbReference type="Proteomes" id="UP000494261"/>
    </source>
</evidence>
<evidence type="ECO:0000259" key="4">
    <source>
        <dbReference type="PROSITE" id="PS50977"/>
    </source>
</evidence>
<dbReference type="InterPro" id="IPR009057">
    <property type="entry name" value="Homeodomain-like_sf"/>
</dbReference>
<dbReference type="GO" id="GO:0003700">
    <property type="term" value="F:DNA-binding transcription factor activity"/>
    <property type="evidence" value="ECO:0007669"/>
    <property type="project" value="TreeGrafter"/>
</dbReference>
<dbReference type="AlphaFoldDB" id="A0A6P2GZ76"/>
<feature type="region of interest" description="Disordered" evidence="3">
    <location>
        <begin position="1"/>
        <end position="25"/>
    </location>
</feature>
<protein>
    <submittedName>
        <fullName evidence="5">TetR family transcriptional regulator</fullName>
    </submittedName>
</protein>
<dbReference type="InterPro" id="IPR041479">
    <property type="entry name" value="TetR_CgmR_C"/>
</dbReference>
<dbReference type="GO" id="GO:0000976">
    <property type="term" value="F:transcription cis-regulatory region binding"/>
    <property type="evidence" value="ECO:0007669"/>
    <property type="project" value="TreeGrafter"/>
</dbReference>
<dbReference type="InterPro" id="IPR036271">
    <property type="entry name" value="Tet_transcr_reg_TetR-rel_C_sf"/>
</dbReference>
<dbReference type="EMBL" id="CABVQC010000001">
    <property type="protein sequence ID" value="VWB09627.1"/>
    <property type="molecule type" value="Genomic_DNA"/>
</dbReference>
<dbReference type="PANTHER" id="PTHR30055:SF148">
    <property type="entry name" value="TETR-FAMILY TRANSCRIPTIONAL REGULATOR"/>
    <property type="match status" value="1"/>
</dbReference>
<dbReference type="Pfam" id="PF17937">
    <property type="entry name" value="TetR_C_28"/>
    <property type="match status" value="1"/>
</dbReference>
<name>A0A6P2GZ76_9BURK</name>
<dbReference type="InterPro" id="IPR001647">
    <property type="entry name" value="HTH_TetR"/>
</dbReference>
<dbReference type="SUPFAM" id="SSF46689">
    <property type="entry name" value="Homeodomain-like"/>
    <property type="match status" value="1"/>
</dbReference>
<feature type="DNA-binding region" description="H-T-H motif" evidence="2">
    <location>
        <begin position="70"/>
        <end position="89"/>
    </location>
</feature>
<dbReference type="PRINTS" id="PR00455">
    <property type="entry name" value="HTHTETR"/>
</dbReference>
<gene>
    <name evidence="5" type="ORF">BLA13014_00148</name>
</gene>
<sequence>MKKRLEPAPHDVSAPVEPAGKAGARASAVSSASAAAGVGVRRKKAPDQVRAQLLAAASEIATHHGVAALTLDAVAARAGVTKGALQYHFANKQGLLDALFGQATERFAAHMAARVASDAGGAGAAARAYMHAVLDESHPAASTDVLRVLVASMITDQDTRERWSVPMREWTRPDPVPLEQAATLMICRLAADGLWISQLLDSIEVSADLRAEIGRQLDAMSRGVFPKGRDGAA</sequence>
<accession>A0A6P2GZ76</accession>
<dbReference type="InterPro" id="IPR050109">
    <property type="entry name" value="HTH-type_TetR-like_transc_reg"/>
</dbReference>
<dbReference type="RefSeq" id="WP_175020775.1">
    <property type="nucleotide sequence ID" value="NZ_CABVQC010000001.1"/>
</dbReference>
<evidence type="ECO:0000256" key="2">
    <source>
        <dbReference type="PROSITE-ProRule" id="PRU00335"/>
    </source>
</evidence>
<keyword evidence="1 2" id="KW-0238">DNA-binding</keyword>